<evidence type="ECO:0000313" key="2">
    <source>
        <dbReference type="EMBL" id="KAK2615897.1"/>
    </source>
</evidence>
<dbReference type="AlphaFoldDB" id="A0AAD9STR7"/>
<comment type="caution">
    <text evidence="2">The sequence shown here is derived from an EMBL/GenBank/DDBJ whole genome shotgun (WGS) entry which is preliminary data.</text>
</comment>
<proteinExistence type="predicted"/>
<keyword evidence="3" id="KW-1185">Reference proteome</keyword>
<evidence type="ECO:0000256" key="1">
    <source>
        <dbReference type="SAM" id="MobiDB-lite"/>
    </source>
</evidence>
<protein>
    <submittedName>
        <fullName evidence="2">Uncharacterized protein</fullName>
    </submittedName>
</protein>
<dbReference type="Proteomes" id="UP001265746">
    <property type="component" value="Unassembled WGS sequence"/>
</dbReference>
<name>A0AAD9STR7_PHOAM</name>
<accession>A0AAD9STR7</accession>
<sequence length="153" mass="16651">MPVAHRPVPSLSGLPRKATGQAEAAAAVLNPGHDFSVHLGTEARGQQRLQLQMGQRPAETGPAERAPARDMPAGHGHEQCHSQAQRVEIDITGKIRVKDGKHSQLAKVRLPMPSGMALTAKFYGPLYLDIENEQPGVFGNTYVSLDRKAFKYH</sequence>
<reference evidence="2" key="1">
    <citation type="submission" date="2023-06" db="EMBL/GenBank/DDBJ databases">
        <authorList>
            <person name="Noh H."/>
        </authorList>
    </citation>
    <scope>NUCLEOTIDE SEQUENCE</scope>
    <source>
        <strain evidence="2">DUCC20226</strain>
    </source>
</reference>
<feature type="compositionally biased region" description="Low complexity" evidence="1">
    <location>
        <begin position="47"/>
        <end position="56"/>
    </location>
</feature>
<gene>
    <name evidence="2" type="ORF">N8I77_002620</name>
</gene>
<feature type="region of interest" description="Disordered" evidence="1">
    <location>
        <begin position="47"/>
        <end position="84"/>
    </location>
</feature>
<evidence type="ECO:0000313" key="3">
    <source>
        <dbReference type="Proteomes" id="UP001265746"/>
    </source>
</evidence>
<organism evidence="2 3">
    <name type="scientific">Phomopsis amygdali</name>
    <name type="common">Fusicoccum amygdali</name>
    <dbReference type="NCBI Taxonomy" id="1214568"/>
    <lineage>
        <taxon>Eukaryota</taxon>
        <taxon>Fungi</taxon>
        <taxon>Dikarya</taxon>
        <taxon>Ascomycota</taxon>
        <taxon>Pezizomycotina</taxon>
        <taxon>Sordariomycetes</taxon>
        <taxon>Sordariomycetidae</taxon>
        <taxon>Diaporthales</taxon>
        <taxon>Diaporthaceae</taxon>
        <taxon>Diaporthe</taxon>
    </lineage>
</organism>
<dbReference type="EMBL" id="JAUJFL010000001">
    <property type="protein sequence ID" value="KAK2615897.1"/>
    <property type="molecule type" value="Genomic_DNA"/>
</dbReference>